<organism evidence="2 3">
    <name type="scientific">Eimeria necatrix</name>
    <dbReference type="NCBI Taxonomy" id="51315"/>
    <lineage>
        <taxon>Eukaryota</taxon>
        <taxon>Sar</taxon>
        <taxon>Alveolata</taxon>
        <taxon>Apicomplexa</taxon>
        <taxon>Conoidasida</taxon>
        <taxon>Coccidia</taxon>
        <taxon>Eucoccidiorida</taxon>
        <taxon>Eimeriorina</taxon>
        <taxon>Eimeriidae</taxon>
        <taxon>Eimeria</taxon>
    </lineage>
</organism>
<protein>
    <submittedName>
        <fullName evidence="2">Uncharacterized protein</fullName>
    </submittedName>
</protein>
<reference evidence="2" key="1">
    <citation type="submission" date="2013-10" db="EMBL/GenBank/DDBJ databases">
        <title>Genomic analysis of the causative agents of coccidiosis in chickens.</title>
        <authorList>
            <person name="Reid A.J."/>
            <person name="Blake D."/>
            <person name="Billington K."/>
            <person name="Browne H."/>
            <person name="Dunn M."/>
            <person name="Hung S."/>
            <person name="Kawahara F."/>
            <person name="Miranda-Saavedra D."/>
            <person name="Mourier T."/>
            <person name="Nagra H."/>
            <person name="Otto T.D."/>
            <person name="Rawlings N."/>
            <person name="Sanchez A."/>
            <person name="Sanders M."/>
            <person name="Subramaniam C."/>
            <person name="Tay Y."/>
            <person name="Dear P."/>
            <person name="Doerig C."/>
            <person name="Gruber A."/>
            <person name="Parkinson J."/>
            <person name="Shirley M."/>
            <person name="Wan K.L."/>
            <person name="Berriman M."/>
            <person name="Tomley F."/>
            <person name="Pain A."/>
        </authorList>
    </citation>
    <scope>NUCLEOTIDE SEQUENCE [LARGE SCALE GENOMIC DNA]</scope>
    <source>
        <strain evidence="2">Houghton</strain>
    </source>
</reference>
<dbReference type="GO" id="GO:1904158">
    <property type="term" value="P:axonemal central apparatus assembly"/>
    <property type="evidence" value="ECO:0007669"/>
    <property type="project" value="TreeGrafter"/>
</dbReference>
<evidence type="ECO:0000313" key="3">
    <source>
        <dbReference type="Proteomes" id="UP000030754"/>
    </source>
</evidence>
<accession>U6MHQ5</accession>
<proteinExistence type="predicted"/>
<dbReference type="PANTHER" id="PTHR23053">
    <property type="entry name" value="DLEC1 DELETED IN LUNG AND ESOPHAGEAL CANCER 1"/>
    <property type="match status" value="1"/>
</dbReference>
<dbReference type="RefSeq" id="XP_013440888.1">
    <property type="nucleotide sequence ID" value="XM_013585434.1"/>
</dbReference>
<evidence type="ECO:0000256" key="1">
    <source>
        <dbReference type="SAM" id="MobiDB-lite"/>
    </source>
</evidence>
<gene>
    <name evidence="2" type="ORF">ENH_00045200</name>
</gene>
<dbReference type="GeneID" id="25474676"/>
<feature type="region of interest" description="Disordered" evidence="1">
    <location>
        <begin position="220"/>
        <end position="265"/>
    </location>
</feature>
<dbReference type="VEuPathDB" id="ToxoDB:ENH_00045200"/>
<dbReference type="Proteomes" id="UP000030754">
    <property type="component" value="Unassembled WGS sequence"/>
</dbReference>
<reference evidence="2" key="2">
    <citation type="submission" date="2013-10" db="EMBL/GenBank/DDBJ databases">
        <authorList>
            <person name="Aslett M."/>
        </authorList>
    </citation>
    <scope>NUCLEOTIDE SEQUENCE [LARGE SCALE GENOMIC DNA]</scope>
    <source>
        <strain evidence="2">Houghton</strain>
    </source>
</reference>
<dbReference type="OrthoDB" id="10330744at2759"/>
<dbReference type="GO" id="GO:0003341">
    <property type="term" value="P:cilium movement"/>
    <property type="evidence" value="ECO:0007669"/>
    <property type="project" value="TreeGrafter"/>
</dbReference>
<sequence length="406" mass="45703">MSHREGESAHNLVADGVAFYRGLLTKQLQREREIMEQLDCGQGSASASTLDSRRKRPPSASEGENSQLPSHVTEEITESLKQEYHVLQQARQRIEAYLSSTRAAQSFVQDQISAYSSAENEMLKEAKNELEESSAPASSCSNSRRGSRKSSSGAPSRVITFSSGYVSSALPIESLLEQLQPLREPIIPNEPPIPVPDIQEVVHYPSRSLEVEPPSKLLLLTPLPSSAQEKPEEDEVRNKSRKARDSGQSTNTRSKSKQDRGGEEDGLLARLAVEPGFMKAARWILQPQSEQRFLLKCFVDEEGEFVCTLHFSVVGDPEVFRLETKATCSVPRLLNFPEGLFERSVQERPADCGLKKTYITDEVNMRLDLLKEILRSRLHLNFSQPSHCYKCLWQDRTSRTMVLEIW</sequence>
<feature type="region of interest" description="Disordered" evidence="1">
    <location>
        <begin position="123"/>
        <end position="158"/>
    </location>
</feature>
<dbReference type="GO" id="GO:0005930">
    <property type="term" value="C:axoneme"/>
    <property type="evidence" value="ECO:0007669"/>
    <property type="project" value="TreeGrafter"/>
</dbReference>
<keyword evidence="3" id="KW-1185">Reference proteome</keyword>
<feature type="region of interest" description="Disordered" evidence="1">
    <location>
        <begin position="38"/>
        <end position="71"/>
    </location>
</feature>
<dbReference type="PANTHER" id="PTHR23053:SF0">
    <property type="entry name" value="HYDROCEPHALUS-INDUCING PROTEIN HOMOLOG"/>
    <property type="match status" value="1"/>
</dbReference>
<evidence type="ECO:0000313" key="2">
    <source>
        <dbReference type="EMBL" id="CDJ63526.1"/>
    </source>
</evidence>
<dbReference type="AlphaFoldDB" id="U6MHQ5"/>
<dbReference type="EMBL" id="HG722823">
    <property type="protein sequence ID" value="CDJ63526.1"/>
    <property type="molecule type" value="Genomic_DNA"/>
</dbReference>
<feature type="compositionally biased region" description="Low complexity" evidence="1">
    <location>
        <begin position="133"/>
        <end position="157"/>
    </location>
</feature>
<dbReference type="InterPro" id="IPR033305">
    <property type="entry name" value="Hydin-like"/>
</dbReference>
<name>U6MHQ5_9EIME</name>